<evidence type="ECO:0000313" key="2">
    <source>
        <dbReference type="Proteomes" id="UP000094385"/>
    </source>
</evidence>
<dbReference type="AlphaFoldDB" id="A0A1E3QA49"/>
<reference evidence="1 2" key="1">
    <citation type="journal article" date="2016" name="Proc. Natl. Acad. Sci. U.S.A.">
        <title>Comparative genomics of biotechnologically important yeasts.</title>
        <authorList>
            <person name="Riley R."/>
            <person name="Haridas S."/>
            <person name="Wolfe K.H."/>
            <person name="Lopes M.R."/>
            <person name="Hittinger C.T."/>
            <person name="Goeker M."/>
            <person name="Salamov A.A."/>
            <person name="Wisecaver J.H."/>
            <person name="Long T.M."/>
            <person name="Calvey C.H."/>
            <person name="Aerts A.L."/>
            <person name="Barry K.W."/>
            <person name="Choi C."/>
            <person name="Clum A."/>
            <person name="Coughlan A.Y."/>
            <person name="Deshpande S."/>
            <person name="Douglass A.P."/>
            <person name="Hanson S.J."/>
            <person name="Klenk H.-P."/>
            <person name="LaButti K.M."/>
            <person name="Lapidus A."/>
            <person name="Lindquist E.A."/>
            <person name="Lipzen A.M."/>
            <person name="Meier-Kolthoff J.P."/>
            <person name="Ohm R.A."/>
            <person name="Otillar R.P."/>
            <person name="Pangilinan J.L."/>
            <person name="Peng Y."/>
            <person name="Rokas A."/>
            <person name="Rosa C.A."/>
            <person name="Scheuner C."/>
            <person name="Sibirny A.A."/>
            <person name="Slot J.C."/>
            <person name="Stielow J.B."/>
            <person name="Sun H."/>
            <person name="Kurtzman C.P."/>
            <person name="Blackwell M."/>
            <person name="Grigoriev I.V."/>
            <person name="Jeffries T.W."/>
        </authorList>
    </citation>
    <scope>NUCLEOTIDE SEQUENCE [LARGE SCALE GENOMIC DNA]</scope>
    <source>
        <strain evidence="1 2">NRRL Y-11557</strain>
    </source>
</reference>
<dbReference type="Proteomes" id="UP000094385">
    <property type="component" value="Unassembled WGS sequence"/>
</dbReference>
<accession>A0A1E3QA49</accession>
<name>A0A1E3QA49_LIPST</name>
<proteinExistence type="predicted"/>
<organism evidence="1 2">
    <name type="scientific">Lipomyces starkeyi NRRL Y-11557</name>
    <dbReference type="NCBI Taxonomy" id="675824"/>
    <lineage>
        <taxon>Eukaryota</taxon>
        <taxon>Fungi</taxon>
        <taxon>Dikarya</taxon>
        <taxon>Ascomycota</taxon>
        <taxon>Saccharomycotina</taxon>
        <taxon>Lipomycetes</taxon>
        <taxon>Lipomycetales</taxon>
        <taxon>Lipomycetaceae</taxon>
        <taxon>Lipomyces</taxon>
    </lineage>
</organism>
<dbReference type="PANTHER" id="PTHR33835">
    <property type="entry name" value="YALI0C07656P"/>
    <property type="match status" value="1"/>
</dbReference>
<dbReference type="OrthoDB" id="421671at2759"/>
<protein>
    <submittedName>
        <fullName evidence="1">Uncharacterized protein</fullName>
    </submittedName>
</protein>
<dbReference type="InterPro" id="IPR025638">
    <property type="entry name" value="DUF4336"/>
</dbReference>
<keyword evidence="2" id="KW-1185">Reference proteome</keyword>
<sequence length="256" mass="28018">MSYPSPLTGIVRRDPAPNVVSLGCPFTIAGIVKLGARETIIKAQFTSGPGAFVISPLPFSADSETALGGLPVKYILAPNMVHHMAIKEWKELYPDAKVVGCRGLGRKKANEGLVVDIEVAEFDKILHAKELGMDDIAEEEDFKFICFSGHRNRELATYHSKSKVLVVADLILNLPAKDQYSVTKSNGIVGTIMGMLSVEATLQPYVTGLLFKDKEAMKKGINALYTLGFEKIVMCHGDIIEIDARAKFYDIFKALL</sequence>
<dbReference type="PANTHER" id="PTHR33835:SF1">
    <property type="entry name" value="METALLO-BETA-LACTAMASE DOMAIN-CONTAINING PROTEIN"/>
    <property type="match status" value="1"/>
</dbReference>
<dbReference type="SUPFAM" id="SSF56281">
    <property type="entry name" value="Metallo-hydrolase/oxidoreductase"/>
    <property type="match status" value="1"/>
</dbReference>
<dbReference type="EMBL" id="KV454292">
    <property type="protein sequence ID" value="ODQ74374.1"/>
    <property type="molecule type" value="Genomic_DNA"/>
</dbReference>
<gene>
    <name evidence="1" type="ORF">LIPSTDRAFT_252766</name>
</gene>
<evidence type="ECO:0000313" key="1">
    <source>
        <dbReference type="EMBL" id="ODQ74374.1"/>
    </source>
</evidence>
<dbReference type="InterPro" id="IPR036866">
    <property type="entry name" value="RibonucZ/Hydroxyglut_hydro"/>
</dbReference>